<keyword evidence="5 8" id="KW-0472">Membrane</keyword>
<feature type="transmembrane region" description="Helical" evidence="8">
    <location>
        <begin position="198"/>
        <end position="223"/>
    </location>
</feature>
<dbReference type="PROSITE" id="PS50262">
    <property type="entry name" value="G_PROTEIN_RECEP_F1_2"/>
    <property type="match status" value="1"/>
</dbReference>
<dbReference type="Gene3D" id="1.20.1070.10">
    <property type="entry name" value="Rhodopsin 7-helix transmembrane proteins"/>
    <property type="match status" value="1"/>
</dbReference>
<proteinExistence type="predicted"/>
<keyword evidence="2 8" id="KW-0812">Transmembrane</keyword>
<dbReference type="InterPro" id="IPR000276">
    <property type="entry name" value="GPCR_Rhodpsn"/>
</dbReference>
<gene>
    <name evidence="10" type="ORF">FSP39_014543</name>
</gene>
<evidence type="ECO:0000256" key="5">
    <source>
        <dbReference type="ARBA" id="ARBA00023136"/>
    </source>
</evidence>
<comment type="caution">
    <text evidence="10">The sequence shown here is derived from an EMBL/GenBank/DDBJ whole genome shotgun (WGS) entry which is preliminary data.</text>
</comment>
<feature type="transmembrane region" description="Helical" evidence="8">
    <location>
        <begin position="282"/>
        <end position="306"/>
    </location>
</feature>
<dbReference type="Proteomes" id="UP001186944">
    <property type="component" value="Unassembled WGS sequence"/>
</dbReference>
<comment type="subcellular location">
    <subcellularLocation>
        <location evidence="1">Membrane</location>
        <topology evidence="1">Multi-pass membrane protein</topology>
    </subcellularLocation>
</comment>
<name>A0AA89C6J9_PINIB</name>
<evidence type="ECO:0000256" key="4">
    <source>
        <dbReference type="ARBA" id="ARBA00023040"/>
    </source>
</evidence>
<accession>A0AA89C6J9</accession>
<evidence type="ECO:0000256" key="7">
    <source>
        <dbReference type="ARBA" id="ARBA00023224"/>
    </source>
</evidence>
<evidence type="ECO:0000256" key="8">
    <source>
        <dbReference type="SAM" id="Phobius"/>
    </source>
</evidence>
<dbReference type="SUPFAM" id="SSF81321">
    <property type="entry name" value="Family A G protein-coupled receptor-like"/>
    <property type="match status" value="1"/>
</dbReference>
<evidence type="ECO:0000256" key="3">
    <source>
        <dbReference type="ARBA" id="ARBA00022989"/>
    </source>
</evidence>
<dbReference type="Pfam" id="PF00001">
    <property type="entry name" value="7tm_1"/>
    <property type="match status" value="1"/>
</dbReference>
<dbReference type="PRINTS" id="PR00237">
    <property type="entry name" value="GPCRRHODOPSN"/>
</dbReference>
<feature type="transmembrane region" description="Helical" evidence="8">
    <location>
        <begin position="318"/>
        <end position="341"/>
    </location>
</feature>
<evidence type="ECO:0000313" key="10">
    <source>
        <dbReference type="EMBL" id="KAK3102869.1"/>
    </source>
</evidence>
<dbReference type="AlphaFoldDB" id="A0AA89C6J9"/>
<feature type="transmembrane region" description="Helical" evidence="8">
    <location>
        <begin position="31"/>
        <end position="51"/>
    </location>
</feature>
<dbReference type="GO" id="GO:0016020">
    <property type="term" value="C:membrane"/>
    <property type="evidence" value="ECO:0007669"/>
    <property type="project" value="UniProtKB-SubCell"/>
</dbReference>
<evidence type="ECO:0000256" key="6">
    <source>
        <dbReference type="ARBA" id="ARBA00023170"/>
    </source>
</evidence>
<sequence length="373" mass="42549">MAENVTIHGDVEFALQQWNRDLVQRYPWNPVVFLTLLTIGIVGNGTVMFIYRLRMKKKMEERFFIPILACMDFVACVFLCSFAIYQSFKPVTISSAPLCKSMMYLQHASSACSLFMLLAIAFQRYKMVCRPFQRQMGQSMKYVAIGLAVTCGYLLFIPHVFLSNIVTVDSDIPGLHGQRCTTAAYTKTERTLQISYRLVIFCVFLLTIIIMSLLYSLIAKTIIHRMRLMKSPMSPVSPRATTERYTRAKSITGPAALKKGDKEVFTFDSLRRKRRHFVTNRYSYMFMTITAMAVISYIVPIILAISTGSSGTDVEKSLTYFIFKRLFVLSHIVNPFIYGAFDHTFREHMGSLCVAPVGRRESRSTVNSIHSSD</sequence>
<feature type="transmembrane region" description="Helical" evidence="8">
    <location>
        <begin position="142"/>
        <end position="161"/>
    </location>
</feature>
<protein>
    <recommendedName>
        <fullName evidence="9">G-protein coupled receptors family 1 profile domain-containing protein</fullName>
    </recommendedName>
</protein>
<dbReference type="InterPro" id="IPR017452">
    <property type="entry name" value="GPCR_Rhodpsn_7TM"/>
</dbReference>
<dbReference type="PANTHER" id="PTHR24238">
    <property type="entry name" value="G-PROTEIN COUPLED RECEPTOR"/>
    <property type="match status" value="1"/>
</dbReference>
<keyword evidence="3 8" id="KW-1133">Transmembrane helix</keyword>
<dbReference type="GO" id="GO:0004930">
    <property type="term" value="F:G protein-coupled receptor activity"/>
    <property type="evidence" value="ECO:0007669"/>
    <property type="project" value="UniProtKB-KW"/>
</dbReference>
<dbReference type="EMBL" id="VSWD01000005">
    <property type="protein sequence ID" value="KAK3102869.1"/>
    <property type="molecule type" value="Genomic_DNA"/>
</dbReference>
<evidence type="ECO:0000256" key="2">
    <source>
        <dbReference type="ARBA" id="ARBA00022692"/>
    </source>
</evidence>
<keyword evidence="7" id="KW-0807">Transducer</keyword>
<evidence type="ECO:0000256" key="1">
    <source>
        <dbReference type="ARBA" id="ARBA00004141"/>
    </source>
</evidence>
<keyword evidence="6" id="KW-0675">Receptor</keyword>
<feature type="transmembrane region" description="Helical" evidence="8">
    <location>
        <begin position="63"/>
        <end position="84"/>
    </location>
</feature>
<organism evidence="10 11">
    <name type="scientific">Pinctada imbricata</name>
    <name type="common">Atlantic pearl-oyster</name>
    <name type="synonym">Pinctada martensii</name>
    <dbReference type="NCBI Taxonomy" id="66713"/>
    <lineage>
        <taxon>Eukaryota</taxon>
        <taxon>Metazoa</taxon>
        <taxon>Spiralia</taxon>
        <taxon>Lophotrochozoa</taxon>
        <taxon>Mollusca</taxon>
        <taxon>Bivalvia</taxon>
        <taxon>Autobranchia</taxon>
        <taxon>Pteriomorphia</taxon>
        <taxon>Pterioida</taxon>
        <taxon>Pterioidea</taxon>
        <taxon>Pteriidae</taxon>
        <taxon>Pinctada</taxon>
    </lineage>
</organism>
<feature type="transmembrane region" description="Helical" evidence="8">
    <location>
        <begin position="104"/>
        <end position="122"/>
    </location>
</feature>
<evidence type="ECO:0000259" key="9">
    <source>
        <dbReference type="PROSITE" id="PS50262"/>
    </source>
</evidence>
<evidence type="ECO:0000313" key="11">
    <source>
        <dbReference type="Proteomes" id="UP001186944"/>
    </source>
</evidence>
<keyword evidence="4" id="KW-0297">G-protein coupled receptor</keyword>
<dbReference type="PANTHER" id="PTHR24238:SF47">
    <property type="entry name" value="ECDYSTEROIDS_DOPAMINE RECEPTOR-RELATED"/>
    <property type="match status" value="1"/>
</dbReference>
<feature type="domain" description="G-protein coupled receptors family 1 profile" evidence="9">
    <location>
        <begin position="43"/>
        <end position="338"/>
    </location>
</feature>
<keyword evidence="11" id="KW-1185">Reference proteome</keyword>
<reference evidence="10" key="1">
    <citation type="submission" date="2019-08" db="EMBL/GenBank/DDBJ databases">
        <title>The improved chromosome-level genome for the pearl oyster Pinctada fucata martensii using PacBio sequencing and Hi-C.</title>
        <authorList>
            <person name="Zheng Z."/>
        </authorList>
    </citation>
    <scope>NUCLEOTIDE SEQUENCE</scope>
    <source>
        <strain evidence="10">ZZ-2019</strain>
        <tissue evidence="10">Adductor muscle</tissue>
    </source>
</reference>